<dbReference type="EMBL" id="GDJX01004484">
    <property type="protein sequence ID" value="JAT63452.1"/>
    <property type="molecule type" value="Transcribed_RNA"/>
</dbReference>
<comment type="similarity">
    <text evidence="2">Belongs to the glycosyltransferase 8 family.</text>
</comment>
<evidence type="ECO:0000256" key="2">
    <source>
        <dbReference type="ARBA" id="ARBA00006351"/>
    </source>
</evidence>
<dbReference type="InterPro" id="IPR029993">
    <property type="entry name" value="GAUT"/>
</dbReference>
<keyword evidence="7" id="KW-0808">Transferase</keyword>
<feature type="coiled-coil region" evidence="4">
    <location>
        <begin position="296"/>
        <end position="323"/>
    </location>
</feature>
<evidence type="ECO:0000256" key="6">
    <source>
        <dbReference type="SAM" id="Phobius"/>
    </source>
</evidence>
<comment type="pathway">
    <text evidence="1">Glycan metabolism; pectin biosynthesis.</text>
</comment>
<dbReference type="SUPFAM" id="SSF53448">
    <property type="entry name" value="Nucleotide-diphospho-sugar transferases"/>
    <property type="match status" value="1"/>
</dbReference>
<dbReference type="GO" id="GO:0047262">
    <property type="term" value="F:polygalacturonate 4-alpha-galacturonosyltransferase activity"/>
    <property type="evidence" value="ECO:0007669"/>
    <property type="project" value="InterPro"/>
</dbReference>
<dbReference type="Pfam" id="PF25557">
    <property type="entry name" value="GAUT_1"/>
    <property type="match status" value="1"/>
</dbReference>
<proteinExistence type="inferred from homology"/>
<dbReference type="PANTHER" id="PTHR32116">
    <property type="entry name" value="GALACTURONOSYLTRANSFERASE 4-RELATED"/>
    <property type="match status" value="1"/>
</dbReference>
<keyword evidence="6" id="KW-0472">Membrane</keyword>
<reference evidence="7" key="1">
    <citation type="submission" date="2015-07" db="EMBL/GenBank/DDBJ databases">
        <title>Transcriptome Assembly of Anthurium amnicola.</title>
        <authorList>
            <person name="Suzuki J."/>
        </authorList>
    </citation>
    <scope>NUCLEOTIDE SEQUENCE</scope>
</reference>
<evidence type="ECO:0000256" key="4">
    <source>
        <dbReference type="SAM" id="Coils"/>
    </source>
</evidence>
<feature type="non-terminal residue" evidence="7">
    <location>
        <position position="1"/>
    </location>
</feature>
<accession>A0A1D1Z9D4</accession>
<keyword evidence="6" id="KW-0812">Transmembrane</keyword>
<sequence length="727" mass="84024">QIQTTFSLYWHSTVLKPWRTEEEAGEQRWIDRGRRWWWWRNIYACVHGDGADWVVAGDRARVSRTKEEVERREQMKGYVAASSPPSKRRWKGLALAVVALVFFSLLVPLVFLLGLHNSFPYGYSSDDSSPPDSNFGRFDKVASHHRQNPVKDDQTRIVDDFIRRFGPSISKDVRNIPKETGGDFHKEHHGGSATSESLNVYSKSKVFSSDGIPTSKVIKHEPLISPGKKKRKTGQRFKSLRLVKRGDETEKPCQLTFGSYCLWSVEHKEEMKDLMVKKLKDQLFVARAYYPSIAKLQSQEKLSRELKQNIQDHERMLSEAVVDADLPLHVEEKIQRMEATITRAKSFHVDCSNVDKKLRQILDLTEDEAHFHRRQSAFLYHLGVQTMPKSLHCLSMRLTVEYFKSPSLDVEHTHSERLIDPALQHYVIFSKNILASSVAINSTVMSAKESGNLVFHLLTDGQNYFSMKFWFSKNSYKKAVIHVQNIEDYGLDDSYGLGMQPHLSMSEEFRIFIQNVDALSPTQPRTEFISVFGHAYFLLPDIFKTLRRLIVLDDDVVVQQDLSSLWNLDLKGKVIAAVEFCRVKLGLLRIYSTEKEYDEDGCVWMSGLNIIDLDKWRELNVTRIYQQLLHEHMKLQKRTPTLWRAAALPTSLLAFQGLVYPLNDSWVLSGLGTNYGVLVGDIKKAAVLHYNGNMKPWLELGIPKYKKYWRNFLTRQNRFMDECNVNP</sequence>
<protein>
    <submittedName>
        <fullName evidence="7">Putative galacturonosyltransferase 7</fullName>
    </submittedName>
</protein>
<dbReference type="PANTHER" id="PTHR32116:SF12">
    <property type="entry name" value="GALACTURONOSYLTRANSFERASE 7-RELATED"/>
    <property type="match status" value="1"/>
</dbReference>
<keyword evidence="3" id="KW-0328">Glycosyltransferase</keyword>
<keyword evidence="6" id="KW-1133">Transmembrane helix</keyword>
<keyword evidence="4" id="KW-0175">Coiled coil</keyword>
<dbReference type="InterPro" id="IPR029044">
    <property type="entry name" value="Nucleotide-diphossugar_trans"/>
</dbReference>
<organism evidence="7">
    <name type="scientific">Anthurium amnicola</name>
    <dbReference type="NCBI Taxonomy" id="1678845"/>
    <lineage>
        <taxon>Eukaryota</taxon>
        <taxon>Viridiplantae</taxon>
        <taxon>Streptophyta</taxon>
        <taxon>Embryophyta</taxon>
        <taxon>Tracheophyta</taxon>
        <taxon>Spermatophyta</taxon>
        <taxon>Magnoliopsida</taxon>
        <taxon>Liliopsida</taxon>
        <taxon>Araceae</taxon>
        <taxon>Pothoideae</taxon>
        <taxon>Potheae</taxon>
        <taxon>Anthurium</taxon>
    </lineage>
</organism>
<gene>
    <name evidence="7" type="primary">GAUT7_3</name>
    <name evidence="7" type="ORF">g.56261</name>
</gene>
<dbReference type="AlphaFoldDB" id="A0A1D1Z9D4"/>
<evidence type="ECO:0000256" key="5">
    <source>
        <dbReference type="SAM" id="MobiDB-lite"/>
    </source>
</evidence>
<feature type="region of interest" description="Disordered" evidence="5">
    <location>
        <begin position="176"/>
        <end position="196"/>
    </location>
</feature>
<dbReference type="Pfam" id="PF01501">
    <property type="entry name" value="Glyco_transf_8"/>
    <property type="match status" value="1"/>
</dbReference>
<evidence type="ECO:0000256" key="1">
    <source>
        <dbReference type="ARBA" id="ARBA00004877"/>
    </source>
</evidence>
<evidence type="ECO:0000256" key="3">
    <source>
        <dbReference type="ARBA" id="ARBA00022676"/>
    </source>
</evidence>
<evidence type="ECO:0000313" key="7">
    <source>
        <dbReference type="EMBL" id="JAT63452.1"/>
    </source>
</evidence>
<feature type="transmembrane region" description="Helical" evidence="6">
    <location>
        <begin position="93"/>
        <end position="115"/>
    </location>
</feature>
<dbReference type="GO" id="GO:0045489">
    <property type="term" value="P:pectin biosynthetic process"/>
    <property type="evidence" value="ECO:0007669"/>
    <property type="project" value="UniProtKB-UniPathway"/>
</dbReference>
<name>A0A1D1Z9D4_9ARAE</name>
<dbReference type="InterPro" id="IPR002495">
    <property type="entry name" value="Glyco_trans_8"/>
</dbReference>
<dbReference type="CDD" id="cd06429">
    <property type="entry name" value="GT8_like_1"/>
    <property type="match status" value="1"/>
</dbReference>
<dbReference type="UniPathway" id="UPA00845"/>
<dbReference type="Gene3D" id="3.90.550.10">
    <property type="entry name" value="Spore Coat Polysaccharide Biosynthesis Protein SpsA, Chain A"/>
    <property type="match status" value="1"/>
</dbReference>
<feature type="compositionally biased region" description="Basic and acidic residues" evidence="5">
    <location>
        <begin position="176"/>
        <end position="190"/>
    </location>
</feature>